<dbReference type="AlphaFoldDB" id="A0A434A300"/>
<dbReference type="Gene3D" id="2.60.40.1190">
    <property type="match status" value="1"/>
</dbReference>
<sequence length="235" mass="26337">MKINTIVGLLGVMLSLTAYSQSIHIPKIAEKLTIDGDLSDWKTSFSGAFVIHNSGAKATQHTFVSLSWNEENLYVAYRSIDSQIVGKPQSKDSEIYKTDDLVEIFIDPDGDGQNYIEIGVNAFSTNYDMLIKCISPECGGWKTASGFDIPGLETVSKITSEGFCTEIKIPFSVLEKIQNGHFSKPKNGTKWIANVFRIDYGNKTEYLALQSYKSLKFGFHQPEEFAVFEFVEREK</sequence>
<reference evidence="3" key="1">
    <citation type="journal article" date="2019" name="Syst. Appl. Microbiol.">
        <title>Flavobacterium circumlabens sp. nov. and Flavobacterium cupreum sp. nov., two psychrotrophic species isolated from Antarctic environmental samples.</title>
        <authorList>
            <person name="Kralova S."/>
            <person name="Busse H.-J."/>
            <person name="Svec P."/>
            <person name="Maslanova I."/>
            <person name="Stankova E."/>
            <person name="Bartak M."/>
            <person name="Sedlacek I."/>
        </authorList>
    </citation>
    <scope>NUCLEOTIDE SEQUENCE [LARGE SCALE GENOMIC DNA]</scope>
    <source>
        <strain evidence="3">CCM 8825</strain>
    </source>
</reference>
<dbReference type="SUPFAM" id="SSF49344">
    <property type="entry name" value="CBD9-like"/>
    <property type="match status" value="1"/>
</dbReference>
<feature type="domain" description="Carbohydrate-binding" evidence="1">
    <location>
        <begin position="60"/>
        <end position="181"/>
    </location>
</feature>
<dbReference type="EMBL" id="QWDM01000014">
    <property type="protein sequence ID" value="RUT68771.1"/>
    <property type="molecule type" value="Genomic_DNA"/>
</dbReference>
<proteinExistence type="predicted"/>
<comment type="caution">
    <text evidence="2">The sequence shown here is derived from an EMBL/GenBank/DDBJ whole genome shotgun (WGS) entry which is preliminary data.</text>
</comment>
<evidence type="ECO:0000313" key="2">
    <source>
        <dbReference type="EMBL" id="RUT68771.1"/>
    </source>
</evidence>
<dbReference type="GO" id="GO:0016052">
    <property type="term" value="P:carbohydrate catabolic process"/>
    <property type="evidence" value="ECO:0007669"/>
    <property type="project" value="InterPro"/>
</dbReference>
<dbReference type="Proteomes" id="UP000288102">
    <property type="component" value="Unassembled WGS sequence"/>
</dbReference>
<evidence type="ECO:0000259" key="1">
    <source>
        <dbReference type="Pfam" id="PF06452"/>
    </source>
</evidence>
<dbReference type="InterPro" id="IPR010502">
    <property type="entry name" value="Carb-bd_dom_fam9"/>
</dbReference>
<dbReference type="GO" id="GO:0030246">
    <property type="term" value="F:carbohydrate binding"/>
    <property type="evidence" value="ECO:0007669"/>
    <property type="project" value="InterPro"/>
</dbReference>
<keyword evidence="3" id="KW-1185">Reference proteome</keyword>
<evidence type="ECO:0000313" key="3">
    <source>
        <dbReference type="Proteomes" id="UP000288102"/>
    </source>
</evidence>
<protein>
    <recommendedName>
        <fullName evidence="1">Carbohydrate-binding domain-containing protein</fullName>
    </recommendedName>
</protein>
<gene>
    <name evidence="2" type="ORF">D0817_19345</name>
</gene>
<accession>A0A434A300</accession>
<organism evidence="2 3">
    <name type="scientific">Flavobacterium cupreum</name>
    <dbReference type="NCBI Taxonomy" id="2133766"/>
    <lineage>
        <taxon>Bacteria</taxon>
        <taxon>Pseudomonadati</taxon>
        <taxon>Bacteroidota</taxon>
        <taxon>Flavobacteriia</taxon>
        <taxon>Flavobacteriales</taxon>
        <taxon>Flavobacteriaceae</taxon>
        <taxon>Flavobacterium</taxon>
    </lineage>
</organism>
<dbReference type="CDD" id="cd09620">
    <property type="entry name" value="CBM9_like_3"/>
    <property type="match status" value="1"/>
</dbReference>
<dbReference type="RefSeq" id="WP_127339965.1">
    <property type="nucleotide sequence ID" value="NZ_QWDM01000014.1"/>
</dbReference>
<dbReference type="Pfam" id="PF06452">
    <property type="entry name" value="CBM9_1"/>
    <property type="match status" value="1"/>
</dbReference>
<dbReference type="GO" id="GO:0004553">
    <property type="term" value="F:hydrolase activity, hydrolyzing O-glycosyl compounds"/>
    <property type="evidence" value="ECO:0007669"/>
    <property type="project" value="InterPro"/>
</dbReference>
<name>A0A434A300_9FLAO</name>
<dbReference type="OrthoDB" id="9786766at2"/>